<protein>
    <recommendedName>
        <fullName evidence="1">CHK kinase-like domain-containing protein</fullName>
    </recommendedName>
</protein>
<dbReference type="PANTHER" id="PTHR11012:SF55">
    <property type="entry name" value="BHLH DOMAIN-CONTAINING PROTEIN"/>
    <property type="match status" value="1"/>
</dbReference>
<accession>A0A9P0LT65</accession>
<dbReference type="Gene3D" id="3.90.1200.10">
    <property type="match status" value="1"/>
</dbReference>
<proteinExistence type="predicted"/>
<dbReference type="InterPro" id="IPR004119">
    <property type="entry name" value="EcKL"/>
</dbReference>
<evidence type="ECO:0000313" key="2">
    <source>
        <dbReference type="EMBL" id="CAH2002705.1"/>
    </source>
</evidence>
<gene>
    <name evidence="2" type="ORF">ACAOBT_LOCUS26930</name>
</gene>
<feature type="domain" description="CHK kinase-like" evidence="1">
    <location>
        <begin position="138"/>
        <end position="334"/>
    </location>
</feature>
<dbReference type="Proteomes" id="UP001152888">
    <property type="component" value="Unassembled WGS sequence"/>
</dbReference>
<dbReference type="InterPro" id="IPR011009">
    <property type="entry name" value="Kinase-like_dom_sf"/>
</dbReference>
<dbReference type="SUPFAM" id="SSF56112">
    <property type="entry name" value="Protein kinase-like (PK-like)"/>
    <property type="match status" value="1"/>
</dbReference>
<name>A0A9P0LT65_ACAOB</name>
<dbReference type="AlphaFoldDB" id="A0A9P0LT65"/>
<organism evidence="2 3">
    <name type="scientific">Acanthoscelides obtectus</name>
    <name type="common">Bean weevil</name>
    <name type="synonym">Bruchus obtectus</name>
    <dbReference type="NCBI Taxonomy" id="200917"/>
    <lineage>
        <taxon>Eukaryota</taxon>
        <taxon>Metazoa</taxon>
        <taxon>Ecdysozoa</taxon>
        <taxon>Arthropoda</taxon>
        <taxon>Hexapoda</taxon>
        <taxon>Insecta</taxon>
        <taxon>Pterygota</taxon>
        <taxon>Neoptera</taxon>
        <taxon>Endopterygota</taxon>
        <taxon>Coleoptera</taxon>
        <taxon>Polyphaga</taxon>
        <taxon>Cucujiformia</taxon>
        <taxon>Chrysomeloidea</taxon>
        <taxon>Chrysomelidae</taxon>
        <taxon>Bruchinae</taxon>
        <taxon>Bruchini</taxon>
        <taxon>Acanthoscelides</taxon>
    </lineage>
</organism>
<dbReference type="InterPro" id="IPR015897">
    <property type="entry name" value="CHK_kinase-like"/>
</dbReference>
<dbReference type="Pfam" id="PF02958">
    <property type="entry name" value="EcKL"/>
    <property type="match status" value="1"/>
</dbReference>
<dbReference type="SMART" id="SM00587">
    <property type="entry name" value="CHK"/>
    <property type="match status" value="1"/>
</dbReference>
<dbReference type="OrthoDB" id="191037at2759"/>
<evidence type="ECO:0000313" key="3">
    <source>
        <dbReference type="Proteomes" id="UP001152888"/>
    </source>
</evidence>
<comment type="caution">
    <text evidence="2">The sequence shown here is derived from an EMBL/GenBank/DDBJ whole genome shotgun (WGS) entry which is preliminary data.</text>
</comment>
<evidence type="ECO:0000259" key="1">
    <source>
        <dbReference type="SMART" id="SM00587"/>
    </source>
</evidence>
<dbReference type="EMBL" id="CAKOFQ010007507">
    <property type="protein sequence ID" value="CAH2002705.1"/>
    <property type="molecule type" value="Genomic_DNA"/>
</dbReference>
<sequence length="417" mass="48044">MSDTIPEIKKIDELVEHVIESDKKVKDVEVSRLTSPGENYGSCMLKVDITLERKSDSSTELLHTVAKLIPEVEFLREAFQVQKTVKTEIAFYDKVVPSLQDFQREYGIANVIDCFPKLYASRLNLKEDSDEVDEDAVLLFENLSVKGFKNINRIEGFDLEGAKIVLKDLAGLHAVPLALRLQKPHVYEENVKKFFHARELPQPPKNEPDGPKPEDTFLEICKDSEECAPYMTEVDKILTYFKEHPQALHKTIPPNKIWATLSHGDMWVNNTMQRFEEGKILENKFVDFQLYTSDTPVKDLLFFLWSSCQLGVLQGHLEDLLKYYHASFIKILEELGCNVTPYSYEKFILEAEQVAVRTTFRALFFSMFVVQAKKREGDIGHRPELNVKKEDVNPLLQKKIAYAISYYGKKNLLKVDL</sequence>
<keyword evidence="3" id="KW-1185">Reference proteome</keyword>
<dbReference type="PANTHER" id="PTHR11012">
    <property type="entry name" value="PROTEIN KINASE-LIKE DOMAIN-CONTAINING"/>
    <property type="match status" value="1"/>
</dbReference>
<reference evidence="2" key="1">
    <citation type="submission" date="2022-03" db="EMBL/GenBank/DDBJ databases">
        <authorList>
            <person name="Sayadi A."/>
        </authorList>
    </citation>
    <scope>NUCLEOTIDE SEQUENCE</scope>
</reference>